<evidence type="ECO:0000313" key="2">
    <source>
        <dbReference type="Proteomes" id="UP000245764"/>
    </source>
</evidence>
<proteinExistence type="predicted"/>
<dbReference type="AlphaFoldDB" id="A0A2H1GFN7"/>
<protein>
    <submittedName>
        <fullName evidence="1">Uncharacterized protein</fullName>
    </submittedName>
</protein>
<name>A0A2H1GFN7_ZYMTR</name>
<reference evidence="2" key="1">
    <citation type="submission" date="2017-05" db="EMBL/GenBank/DDBJ databases">
        <authorList>
            <person name="Song R."/>
            <person name="Chenine A.L."/>
            <person name="Ruprecht R.M."/>
        </authorList>
    </citation>
    <scope>NUCLEOTIDE SEQUENCE [LARGE SCALE GENOMIC DNA]</scope>
</reference>
<dbReference type="EMBL" id="LT854257">
    <property type="protein sequence ID" value="SMR52367.1"/>
    <property type="molecule type" value="Genomic_DNA"/>
</dbReference>
<evidence type="ECO:0000313" key="1">
    <source>
        <dbReference type="EMBL" id="SMR52367.1"/>
    </source>
</evidence>
<accession>A0A2H1GFN7</accession>
<organism evidence="1 2">
    <name type="scientific">Zymoseptoria tritici ST99CH_1E4</name>
    <dbReference type="NCBI Taxonomy" id="1276532"/>
    <lineage>
        <taxon>Eukaryota</taxon>
        <taxon>Fungi</taxon>
        <taxon>Dikarya</taxon>
        <taxon>Ascomycota</taxon>
        <taxon>Pezizomycotina</taxon>
        <taxon>Dothideomycetes</taxon>
        <taxon>Dothideomycetidae</taxon>
        <taxon>Mycosphaerellales</taxon>
        <taxon>Mycosphaerellaceae</taxon>
        <taxon>Zymoseptoria</taxon>
    </lineage>
</organism>
<sequence>MSNGKDFAILLCRSGLATLRILEITLRARSARFESRDYFSSMSPYNSANGHIAVSQQNQRKPIKAGVRWVVMAIV</sequence>
<dbReference type="Proteomes" id="UP000245764">
    <property type="component" value="Chromosome 5"/>
</dbReference>
<gene>
    <name evidence="1" type="ORF">ZT1E4_G5772</name>
</gene>